<dbReference type="PRINTS" id="PR00313">
    <property type="entry name" value="CABNDNGRPT"/>
</dbReference>
<protein>
    <submittedName>
        <fullName evidence="3">Calcium-binding protein</fullName>
    </submittedName>
</protein>
<accession>A0ABX0VBF1</accession>
<comment type="caution">
    <text evidence="3">The sequence shown here is derived from an EMBL/GenBank/DDBJ whole genome shotgun (WGS) entry which is preliminary data.</text>
</comment>
<comment type="subcellular location">
    <subcellularLocation>
        <location evidence="1">Secreted</location>
    </subcellularLocation>
</comment>
<evidence type="ECO:0000313" key="3">
    <source>
        <dbReference type="EMBL" id="NIX76035.1"/>
    </source>
</evidence>
<dbReference type="Gene3D" id="2.150.10.10">
    <property type="entry name" value="Serralysin-like metalloprotease, C-terminal"/>
    <property type="match status" value="2"/>
</dbReference>
<evidence type="ECO:0000256" key="2">
    <source>
        <dbReference type="ARBA" id="ARBA00022525"/>
    </source>
</evidence>
<dbReference type="InterPro" id="IPR001343">
    <property type="entry name" value="Hemolysn_Ca-bd"/>
</dbReference>
<proteinExistence type="predicted"/>
<dbReference type="EMBL" id="JAATJS010000002">
    <property type="protein sequence ID" value="NIX76035.1"/>
    <property type="molecule type" value="Genomic_DNA"/>
</dbReference>
<dbReference type="Pfam" id="PF00353">
    <property type="entry name" value="HemolysinCabind"/>
    <property type="match status" value="5"/>
</dbReference>
<dbReference type="SUPFAM" id="SSF51120">
    <property type="entry name" value="beta-Roll"/>
    <property type="match status" value="2"/>
</dbReference>
<dbReference type="InterPro" id="IPR050557">
    <property type="entry name" value="RTX_toxin/Mannuronan_C5-epim"/>
</dbReference>
<dbReference type="PANTHER" id="PTHR38340">
    <property type="entry name" value="S-LAYER PROTEIN"/>
    <property type="match status" value="1"/>
</dbReference>
<sequence>MTYRIWGTEDDVRTRSGTSVDRDFIGTLPTGGYVVGWREGQKLYFQIYTSTGVKMGGPHAVSTSGAVYQNSGTIQAVGNDGSFAISWNESTGSVNSSAIKTSVFNASGALVGSTRTVVDNQSLGQLDTPSLARYGDTGFLTVYNTNDSLRLAAHNLDGTVRSDINVLQMVGLQYPDIVELGGDRFLLSYARSGSIKYRMIDLASGTPIGSEVAVANGTYSDTVVQKNAAGVATGFAVVYSNGASVVAQFYNLAGVKGTTVDITTSGLYDGDYISSVALRDGRVAVVYSEKSPDDNGDIYLKVVDGNGNATEKLLLNSHAATDKMSQQYTPQISEMADGRLAVTWYDPAAVYGLISTTIVDARIAPVTVTGTGVNDVYIGTEYAGDRLLGMGGNDILTGGLGGDTIDGGDDIDTASFQFATAGVAASLDTNTGTAGEAAGDTYISIENLLGSNYADTLTGGDGSNYLWGGGGNDALTGSCGADTLDGGAGNDIYYINDAAHAIVEAAGGGTDYIYTSVSYSLASAPNVEYMYATGNAAITLTGSNTANIFVGNSAANTFIGLGGDDTYYVGVGDQVVEGSGQGYDRVYANFSYALDATADIEELIAYGVNAISLTGSNTANRIIGTRGNDVLKGQGGNDALLGNAGRDALYGGIGNDKLYGGLDSDVLKGDAGKDIFVFDTKLHASKNVDKILDFSVKDDTIWLDNAVFKKLGSGSPTKPKKLAADMFHIGTSAHDASDRIIYNKKTGVLYYDPDGIGGAAAIKFAVLSKNLKMTYADFYVI</sequence>
<dbReference type="PANTHER" id="PTHR38340:SF1">
    <property type="entry name" value="S-LAYER PROTEIN"/>
    <property type="match status" value="1"/>
</dbReference>
<evidence type="ECO:0000256" key="1">
    <source>
        <dbReference type="ARBA" id="ARBA00004613"/>
    </source>
</evidence>
<dbReference type="Proteomes" id="UP000707352">
    <property type="component" value="Unassembled WGS sequence"/>
</dbReference>
<dbReference type="InterPro" id="IPR018511">
    <property type="entry name" value="Hemolysin-typ_Ca-bd_CS"/>
</dbReference>
<gene>
    <name evidence="3" type="ORF">HB375_05330</name>
</gene>
<dbReference type="PROSITE" id="PS00330">
    <property type="entry name" value="HEMOLYSIN_CALCIUM"/>
    <property type="match status" value="3"/>
</dbReference>
<keyword evidence="4" id="KW-1185">Reference proteome</keyword>
<keyword evidence="2" id="KW-0964">Secreted</keyword>
<dbReference type="InterPro" id="IPR011049">
    <property type="entry name" value="Serralysin-like_metalloprot_C"/>
</dbReference>
<dbReference type="RefSeq" id="WP_167671945.1">
    <property type="nucleotide sequence ID" value="NZ_JAATJS010000002.1"/>
</dbReference>
<evidence type="ECO:0000313" key="4">
    <source>
        <dbReference type="Proteomes" id="UP000707352"/>
    </source>
</evidence>
<organism evidence="3 4">
    <name type="scientific">Microvirga terricola</name>
    <dbReference type="NCBI Taxonomy" id="2719797"/>
    <lineage>
        <taxon>Bacteria</taxon>
        <taxon>Pseudomonadati</taxon>
        <taxon>Pseudomonadota</taxon>
        <taxon>Alphaproteobacteria</taxon>
        <taxon>Hyphomicrobiales</taxon>
        <taxon>Methylobacteriaceae</taxon>
        <taxon>Microvirga</taxon>
    </lineage>
</organism>
<reference evidence="3 4" key="1">
    <citation type="submission" date="2020-03" db="EMBL/GenBank/DDBJ databases">
        <title>The genome sequence of Microvirga sp. c23x22.</title>
        <authorList>
            <person name="Zhang X."/>
        </authorList>
    </citation>
    <scope>NUCLEOTIDE SEQUENCE [LARGE SCALE GENOMIC DNA]</scope>
    <source>
        <strain evidence="4">c23x22</strain>
    </source>
</reference>
<name>A0ABX0VBF1_9HYPH</name>